<keyword evidence="2" id="KW-0964">Secreted</keyword>
<evidence type="ECO:0000313" key="6">
    <source>
        <dbReference type="EMBL" id="KAB1220875.1"/>
    </source>
</evidence>
<evidence type="ECO:0000256" key="3">
    <source>
        <dbReference type="ARBA" id="ARBA00022729"/>
    </source>
</evidence>
<dbReference type="GO" id="GO:0005576">
    <property type="term" value="C:extracellular region"/>
    <property type="evidence" value="ECO:0007669"/>
    <property type="project" value="UniProtKB-SubCell"/>
</dbReference>
<dbReference type="InterPro" id="IPR039639">
    <property type="entry name" value="IDA-like"/>
</dbReference>
<feature type="chain" id="PRO_5025459258" evidence="5">
    <location>
        <begin position="22"/>
        <end position="76"/>
    </location>
</feature>
<evidence type="ECO:0000256" key="4">
    <source>
        <dbReference type="SAM" id="MobiDB-lite"/>
    </source>
</evidence>
<keyword evidence="7" id="KW-1185">Reference proteome</keyword>
<reference evidence="6 7" key="1">
    <citation type="journal article" date="2019" name="Plant Biotechnol. J.">
        <title>The red bayberry genome and genetic basis of sex determination.</title>
        <authorList>
            <person name="Jia H.M."/>
            <person name="Jia H.J."/>
            <person name="Cai Q.L."/>
            <person name="Wang Y."/>
            <person name="Zhao H.B."/>
            <person name="Yang W.F."/>
            <person name="Wang G.Y."/>
            <person name="Li Y.H."/>
            <person name="Zhan D.L."/>
            <person name="Shen Y.T."/>
            <person name="Niu Q.F."/>
            <person name="Chang L."/>
            <person name="Qiu J."/>
            <person name="Zhao L."/>
            <person name="Xie H.B."/>
            <person name="Fu W.Y."/>
            <person name="Jin J."/>
            <person name="Li X.W."/>
            <person name="Jiao Y."/>
            <person name="Zhou C.C."/>
            <person name="Tu T."/>
            <person name="Chai C.Y."/>
            <person name="Gao J.L."/>
            <person name="Fan L.J."/>
            <person name="van de Weg E."/>
            <person name="Wang J.Y."/>
            <person name="Gao Z.S."/>
        </authorList>
    </citation>
    <scope>NUCLEOTIDE SEQUENCE [LARGE SCALE GENOMIC DNA]</scope>
    <source>
        <tissue evidence="6">Leaves</tissue>
    </source>
</reference>
<dbReference type="GO" id="GO:0010227">
    <property type="term" value="P:floral organ abscission"/>
    <property type="evidence" value="ECO:0007669"/>
    <property type="project" value="InterPro"/>
</dbReference>
<dbReference type="PANTHER" id="PTHR33599">
    <property type="entry name" value="PROTEIN IDA-LIKE 5"/>
    <property type="match status" value="1"/>
</dbReference>
<evidence type="ECO:0000256" key="1">
    <source>
        <dbReference type="ARBA" id="ARBA00004239"/>
    </source>
</evidence>
<keyword evidence="3 5" id="KW-0732">Signal</keyword>
<feature type="compositionally biased region" description="Polar residues" evidence="4">
    <location>
        <begin position="27"/>
        <end position="44"/>
    </location>
</feature>
<protein>
    <submittedName>
        <fullName evidence="6">Protein IDA-LIKE 2</fullName>
    </submittedName>
</protein>
<dbReference type="EMBL" id="RXIC02000021">
    <property type="protein sequence ID" value="KAB1220875.1"/>
    <property type="molecule type" value="Genomic_DNA"/>
</dbReference>
<feature type="signal peptide" evidence="5">
    <location>
        <begin position="1"/>
        <end position="21"/>
    </location>
</feature>
<organism evidence="6 7">
    <name type="scientific">Morella rubra</name>
    <name type="common">Chinese bayberry</name>
    <dbReference type="NCBI Taxonomy" id="262757"/>
    <lineage>
        <taxon>Eukaryota</taxon>
        <taxon>Viridiplantae</taxon>
        <taxon>Streptophyta</taxon>
        <taxon>Embryophyta</taxon>
        <taxon>Tracheophyta</taxon>
        <taxon>Spermatophyta</taxon>
        <taxon>Magnoliopsida</taxon>
        <taxon>eudicotyledons</taxon>
        <taxon>Gunneridae</taxon>
        <taxon>Pentapetalae</taxon>
        <taxon>rosids</taxon>
        <taxon>fabids</taxon>
        <taxon>Fagales</taxon>
        <taxon>Myricaceae</taxon>
        <taxon>Morella</taxon>
    </lineage>
</organism>
<evidence type="ECO:0000256" key="5">
    <source>
        <dbReference type="SAM" id="SignalP"/>
    </source>
</evidence>
<gene>
    <name evidence="6" type="ORF">CJ030_MR3G006312</name>
</gene>
<dbReference type="OrthoDB" id="1935957at2759"/>
<dbReference type="PANTHER" id="PTHR33599:SF11">
    <property type="entry name" value="PROTEIN IDA-LIKE 5"/>
    <property type="match status" value="1"/>
</dbReference>
<name>A0A6A1W6V2_9ROSI</name>
<comment type="caution">
    <text evidence="6">The sequence shown here is derived from an EMBL/GenBank/DDBJ whole genome shotgun (WGS) entry which is preliminary data.</text>
</comment>
<evidence type="ECO:0000256" key="2">
    <source>
        <dbReference type="ARBA" id="ARBA00022525"/>
    </source>
</evidence>
<sequence>MGKRHLALALWWFLIIAVAVSQTHGARHSQVFQVKPKSQNSPNNFMGFLPKGRTIPSSGPSKKHNDIGLQSSERSP</sequence>
<evidence type="ECO:0000313" key="7">
    <source>
        <dbReference type="Proteomes" id="UP000516437"/>
    </source>
</evidence>
<dbReference type="Proteomes" id="UP000516437">
    <property type="component" value="Chromosome 3"/>
</dbReference>
<accession>A0A6A1W6V2</accession>
<feature type="region of interest" description="Disordered" evidence="4">
    <location>
        <begin position="27"/>
        <end position="76"/>
    </location>
</feature>
<proteinExistence type="predicted"/>
<comment type="subcellular location">
    <subcellularLocation>
        <location evidence="1">Secreted</location>
        <location evidence="1">Extracellular space</location>
    </subcellularLocation>
</comment>
<dbReference type="AlphaFoldDB" id="A0A6A1W6V2"/>